<dbReference type="Pfam" id="PF00456">
    <property type="entry name" value="Transketolase_N"/>
    <property type="match status" value="1"/>
</dbReference>
<evidence type="ECO:0000256" key="2">
    <source>
        <dbReference type="ARBA" id="ARBA00001964"/>
    </source>
</evidence>
<dbReference type="InterPro" id="IPR009014">
    <property type="entry name" value="Transketo_C/PFOR_II"/>
</dbReference>
<dbReference type="InterPro" id="IPR005474">
    <property type="entry name" value="Transketolase_N"/>
</dbReference>
<keyword evidence="12" id="KW-0812">Transmembrane</keyword>
<evidence type="ECO:0000256" key="4">
    <source>
        <dbReference type="ARBA" id="ARBA00011738"/>
    </source>
</evidence>
<dbReference type="Gene3D" id="3.40.50.970">
    <property type="match status" value="2"/>
</dbReference>
<evidence type="ECO:0000256" key="1">
    <source>
        <dbReference type="ARBA" id="ARBA00001946"/>
    </source>
</evidence>
<dbReference type="InterPro" id="IPR033247">
    <property type="entry name" value="Transketolase_fam"/>
</dbReference>
<dbReference type="Pfam" id="PF02779">
    <property type="entry name" value="Transket_pyr"/>
    <property type="match status" value="1"/>
</dbReference>
<comment type="caution">
    <text evidence="14">The sequence shown here is derived from an EMBL/GenBank/DDBJ whole genome shotgun (WGS) entry which is preliminary data.</text>
</comment>
<keyword evidence="6" id="KW-0808">Transferase</keyword>
<evidence type="ECO:0000256" key="9">
    <source>
        <dbReference type="ARBA" id="ARBA00023052"/>
    </source>
</evidence>
<evidence type="ECO:0000313" key="14">
    <source>
        <dbReference type="EMBL" id="GLV59387.1"/>
    </source>
</evidence>
<evidence type="ECO:0000256" key="10">
    <source>
        <dbReference type="ARBA" id="ARBA00049473"/>
    </source>
</evidence>
<evidence type="ECO:0000256" key="6">
    <source>
        <dbReference type="ARBA" id="ARBA00022679"/>
    </source>
</evidence>
<keyword evidence="8" id="KW-0460">Magnesium</keyword>
<proteinExistence type="inferred from homology"/>
<dbReference type="InterPro" id="IPR055152">
    <property type="entry name" value="Transketolase-like_C_2"/>
</dbReference>
<dbReference type="InterPro" id="IPR029061">
    <property type="entry name" value="THDP-binding"/>
</dbReference>
<dbReference type="SUPFAM" id="SSF52518">
    <property type="entry name" value="Thiamin diphosphate-binding fold (THDP-binding)"/>
    <property type="match status" value="2"/>
</dbReference>
<evidence type="ECO:0000259" key="13">
    <source>
        <dbReference type="SMART" id="SM00861"/>
    </source>
</evidence>
<comment type="cofactor">
    <cofactor evidence="2">
        <name>thiamine diphosphate</name>
        <dbReference type="ChEBI" id="CHEBI:58937"/>
    </cofactor>
</comment>
<dbReference type="EC" id="2.2.1.1" evidence="5 11"/>
<dbReference type="NCBIfam" id="TIGR00232">
    <property type="entry name" value="tktlase_bact"/>
    <property type="match status" value="1"/>
</dbReference>
<reference evidence="14 15" key="1">
    <citation type="submission" date="2023-02" db="EMBL/GenBank/DDBJ databases">
        <title>Dictyobacter halimunensis sp. nov., a new member of the class Ktedonobacteria from forest soil in a geothermal area.</title>
        <authorList>
            <person name="Rachmania M.K."/>
            <person name="Ningsih F."/>
            <person name="Sakai Y."/>
            <person name="Yabe S."/>
            <person name="Yokota A."/>
            <person name="Sjamsuridzal W."/>
        </authorList>
    </citation>
    <scope>NUCLEOTIDE SEQUENCE [LARGE SCALE GENOMIC DNA]</scope>
    <source>
        <strain evidence="14 15">S3.2.2.5</strain>
    </source>
</reference>
<comment type="catalytic activity">
    <reaction evidence="10">
        <text>D-sedoheptulose 7-phosphate + D-glyceraldehyde 3-phosphate = aldehydo-D-ribose 5-phosphate + D-xylulose 5-phosphate</text>
        <dbReference type="Rhea" id="RHEA:10508"/>
        <dbReference type="ChEBI" id="CHEBI:57483"/>
        <dbReference type="ChEBI" id="CHEBI:57737"/>
        <dbReference type="ChEBI" id="CHEBI:58273"/>
        <dbReference type="ChEBI" id="CHEBI:59776"/>
        <dbReference type="EC" id="2.2.1.1"/>
    </reaction>
</comment>
<dbReference type="CDD" id="cd07033">
    <property type="entry name" value="TPP_PYR_DXS_TK_like"/>
    <property type="match status" value="1"/>
</dbReference>
<feature type="domain" description="Transketolase-like pyrimidine-binding" evidence="13">
    <location>
        <begin position="365"/>
        <end position="534"/>
    </location>
</feature>
<feature type="transmembrane region" description="Helical" evidence="12">
    <location>
        <begin position="423"/>
        <end position="447"/>
    </location>
</feature>
<keyword evidence="9" id="KW-0786">Thiamine pyrophosphate</keyword>
<dbReference type="CDD" id="cd02012">
    <property type="entry name" value="TPP_TK"/>
    <property type="match status" value="1"/>
</dbReference>
<evidence type="ECO:0000256" key="5">
    <source>
        <dbReference type="ARBA" id="ARBA00013152"/>
    </source>
</evidence>
<dbReference type="Gene3D" id="3.40.50.920">
    <property type="match status" value="1"/>
</dbReference>
<dbReference type="Proteomes" id="UP001344906">
    <property type="component" value="Unassembled WGS sequence"/>
</dbReference>
<comment type="cofactor">
    <cofactor evidence="1">
        <name>Mg(2+)</name>
        <dbReference type="ChEBI" id="CHEBI:18420"/>
    </cofactor>
</comment>
<dbReference type="EMBL" id="BSRI01000002">
    <property type="protein sequence ID" value="GLV59387.1"/>
    <property type="molecule type" value="Genomic_DNA"/>
</dbReference>
<dbReference type="InterPro" id="IPR005478">
    <property type="entry name" value="Transketolase_bac-like"/>
</dbReference>
<gene>
    <name evidence="14" type="ORF">KDH_62140</name>
</gene>
<dbReference type="SMART" id="SM00861">
    <property type="entry name" value="Transket_pyr"/>
    <property type="match status" value="1"/>
</dbReference>
<dbReference type="InterPro" id="IPR005475">
    <property type="entry name" value="Transketolase-like_Pyr-bd"/>
</dbReference>
<accession>A0ABQ6G020</accession>
<sequence length="675" mass="73419">MTTQSSTSIKEDNQALEQLCINTIRTLAMDGVQKANSGHPGTPMALAPLAYLLYTRHMRHNPKNPHWVNRDRFVLSAGHASMLQYSLLYLTGYDLSLDELKNFRQWGSKTPGHPEYGHTAGIETTTGPLGQGIGNAVGMAIAERFQASRFNRPGHEVIDHYIYGIAGDGDMQEGISSEAASLAGTLKLGRLIFFYDDNNITIEGDTSIAFTENVGARFESYGWHVQRVADINDLQALNQSIEVAKAESDRPSLIVVKSKIGYGSPHKQGSHDAHGAPLGAEEVLLTKRNLGWPSEEPFFVPEESLNYFRQAVERGAEYEQAWQKEYDAYRAEFPELAAEWERELSGKLAEGWDKDIPDFPAGEAVATRVAGGKTLNAIAPNLPNLIGGSADLAPSNNTNMKGLGDFSASESGRNMHFGIREHAMGSILNGMSLYGGLIPFGATFLIFSDYMRPPIRLASLMGLKTIYVFTHDSIGVGEDGPTHEPVEQLAALRSIPGVTVIRPGDANETAEAWRVAITHHGPVALALTRQNLPTLDRSEYPAASNLAKGAYVLVDSEGTPDLILMASGSEVSLALDAAKQLRQDGVAVRVISMPSWELFEEQSAEYKAAVLPGNVRTRIAIEAGRTQGWERYVGLDGDIIALDHFGASAPAKILFKEFGFSVENVVARAKALLKK</sequence>
<dbReference type="RefSeq" id="WP_338256004.1">
    <property type="nucleotide sequence ID" value="NZ_BSRI01000002.1"/>
</dbReference>
<evidence type="ECO:0000256" key="3">
    <source>
        <dbReference type="ARBA" id="ARBA00007131"/>
    </source>
</evidence>
<dbReference type="Pfam" id="PF22613">
    <property type="entry name" value="Transketolase_C_1"/>
    <property type="match status" value="1"/>
</dbReference>
<name>A0ABQ6G020_9CHLR</name>
<dbReference type="PANTHER" id="PTHR43522:SF2">
    <property type="entry name" value="TRANSKETOLASE 1-RELATED"/>
    <property type="match status" value="1"/>
</dbReference>
<keyword evidence="12" id="KW-1133">Transmembrane helix</keyword>
<comment type="subunit">
    <text evidence="4">Homodimer.</text>
</comment>
<organism evidence="14 15">
    <name type="scientific">Dictyobacter halimunensis</name>
    <dbReference type="NCBI Taxonomy" id="3026934"/>
    <lineage>
        <taxon>Bacteria</taxon>
        <taxon>Bacillati</taxon>
        <taxon>Chloroflexota</taxon>
        <taxon>Ktedonobacteria</taxon>
        <taxon>Ktedonobacterales</taxon>
        <taxon>Dictyobacteraceae</taxon>
        <taxon>Dictyobacter</taxon>
    </lineage>
</organism>
<dbReference type="InterPro" id="IPR020826">
    <property type="entry name" value="Transketolase_BS"/>
</dbReference>
<dbReference type="PANTHER" id="PTHR43522">
    <property type="entry name" value="TRANSKETOLASE"/>
    <property type="match status" value="1"/>
</dbReference>
<evidence type="ECO:0000256" key="8">
    <source>
        <dbReference type="ARBA" id="ARBA00022842"/>
    </source>
</evidence>
<keyword evidence="7" id="KW-0479">Metal-binding</keyword>
<comment type="similarity">
    <text evidence="3">Belongs to the transketolase family.</text>
</comment>
<evidence type="ECO:0000313" key="15">
    <source>
        <dbReference type="Proteomes" id="UP001344906"/>
    </source>
</evidence>
<evidence type="ECO:0000256" key="7">
    <source>
        <dbReference type="ARBA" id="ARBA00022723"/>
    </source>
</evidence>
<evidence type="ECO:0000256" key="12">
    <source>
        <dbReference type="SAM" id="Phobius"/>
    </source>
</evidence>
<keyword evidence="15" id="KW-1185">Reference proteome</keyword>
<dbReference type="PROSITE" id="PS00802">
    <property type="entry name" value="TRANSKETOLASE_2"/>
    <property type="match status" value="1"/>
</dbReference>
<dbReference type="SUPFAM" id="SSF52922">
    <property type="entry name" value="TK C-terminal domain-like"/>
    <property type="match status" value="1"/>
</dbReference>
<protein>
    <recommendedName>
        <fullName evidence="5 11">Transketolase</fullName>
        <ecNumber evidence="5 11">2.2.1.1</ecNumber>
    </recommendedName>
</protein>
<keyword evidence="12" id="KW-0472">Membrane</keyword>
<evidence type="ECO:0000256" key="11">
    <source>
        <dbReference type="NCBIfam" id="TIGR00232"/>
    </source>
</evidence>